<organism evidence="1 2">
    <name type="scientific">Marinoscillum luteum</name>
    <dbReference type="NCBI Taxonomy" id="861051"/>
    <lineage>
        <taxon>Bacteria</taxon>
        <taxon>Pseudomonadati</taxon>
        <taxon>Bacteroidota</taxon>
        <taxon>Cytophagia</taxon>
        <taxon>Cytophagales</taxon>
        <taxon>Reichenbachiellaceae</taxon>
        <taxon>Marinoscillum</taxon>
    </lineage>
</organism>
<accession>A0ABW7NBL8</accession>
<dbReference type="PROSITE" id="PS51257">
    <property type="entry name" value="PROKAR_LIPOPROTEIN"/>
    <property type="match status" value="1"/>
</dbReference>
<protein>
    <recommendedName>
        <fullName evidence="3">Calx-beta domain-containing protein</fullName>
    </recommendedName>
</protein>
<evidence type="ECO:0008006" key="3">
    <source>
        <dbReference type="Google" id="ProtNLM"/>
    </source>
</evidence>
<evidence type="ECO:0000313" key="2">
    <source>
        <dbReference type="Proteomes" id="UP001610063"/>
    </source>
</evidence>
<evidence type="ECO:0000313" key="1">
    <source>
        <dbReference type="EMBL" id="MFH6984742.1"/>
    </source>
</evidence>
<name>A0ABW7NBL8_9BACT</name>
<reference evidence="1 2" key="1">
    <citation type="journal article" date="2013" name="Int. J. Syst. Evol. Microbiol.">
        <title>Marinoscillum luteum sp. nov., isolated from marine sediment.</title>
        <authorList>
            <person name="Cha I.T."/>
            <person name="Park S.J."/>
            <person name="Kim S.J."/>
            <person name="Kim J.G."/>
            <person name="Jung M.Y."/>
            <person name="Shin K.S."/>
            <person name="Kwon K.K."/>
            <person name="Yang S.H."/>
            <person name="Seo Y.S."/>
            <person name="Rhee S.K."/>
        </authorList>
    </citation>
    <scope>NUCLEOTIDE SEQUENCE [LARGE SCALE GENOMIC DNA]</scope>
    <source>
        <strain evidence="1 2">KCTC 23939</strain>
    </source>
</reference>
<proteinExistence type="predicted"/>
<dbReference type="Proteomes" id="UP001610063">
    <property type="component" value="Unassembled WGS sequence"/>
</dbReference>
<comment type="caution">
    <text evidence="1">The sequence shown here is derived from an EMBL/GenBank/DDBJ whole genome shotgun (WGS) entry which is preliminary data.</text>
</comment>
<sequence length="420" mass="46289">MIWKNQTFQILIVGILLTSCDAFQEDVAPKGEHELVLTEGISALPNTPVFIDLKKTIRSSEAVRFSIGAAPNKGSATISDQAILQYVPNSDFTHGQDVVSIQLLNGVGQLIDTDSLLITMATSADSLPCFNGALSDYYSVSKNSSLIIYPIANDGYCVESTSGAVIDFMEEPAHGSLSQVELFTYRYTPEADFVGREQFMYELTLIDNEGATFYSIGQVNIEVTETSFGCDTMVYPLTYEMPDSLSYLDVLPFAPSPVCEVFTWTVHLKSVTSGSAEVLNSGLIRYYPGTDSIDVIDYSISFGDQTFHNQITIIIEGRTDDQCLEAIYDEYQLSITKDSLGTRDHPYILNVAENDITCSTDYTLQIVIEPEIGVSSVNAEQMIEYYVENFESDSTETAFLYQICAGGTCDTAHVALMLEF</sequence>
<dbReference type="RefSeq" id="WP_395418171.1">
    <property type="nucleotide sequence ID" value="NZ_JBIPKE010000018.1"/>
</dbReference>
<keyword evidence="2" id="KW-1185">Reference proteome</keyword>
<dbReference type="EMBL" id="JBIPKE010000018">
    <property type="protein sequence ID" value="MFH6984742.1"/>
    <property type="molecule type" value="Genomic_DNA"/>
</dbReference>
<gene>
    <name evidence="1" type="ORF">ACHKAR_14900</name>
</gene>